<dbReference type="PANTHER" id="PTHR31001">
    <property type="entry name" value="UNCHARACTERIZED TRANSCRIPTIONAL REGULATORY PROTEIN"/>
    <property type="match status" value="1"/>
</dbReference>
<comment type="subcellular location">
    <subcellularLocation>
        <location evidence="1">Nucleus</location>
    </subcellularLocation>
</comment>
<evidence type="ECO:0000313" key="5">
    <source>
        <dbReference type="EMBL" id="CCA69401.1"/>
    </source>
</evidence>
<protein>
    <recommendedName>
        <fullName evidence="4">Zn(2)-C6 fungal-type domain-containing protein</fullName>
    </recommendedName>
</protein>
<dbReference type="GO" id="GO:0008270">
    <property type="term" value="F:zinc ion binding"/>
    <property type="evidence" value="ECO:0007669"/>
    <property type="project" value="InterPro"/>
</dbReference>
<dbReference type="Gene3D" id="4.10.240.10">
    <property type="entry name" value="Zn(2)-C6 fungal-type DNA-binding domain"/>
    <property type="match status" value="1"/>
</dbReference>
<dbReference type="GO" id="GO:0000981">
    <property type="term" value="F:DNA-binding transcription factor activity, RNA polymerase II-specific"/>
    <property type="evidence" value="ECO:0007669"/>
    <property type="project" value="InterPro"/>
</dbReference>
<evidence type="ECO:0000256" key="2">
    <source>
        <dbReference type="ARBA" id="ARBA00023242"/>
    </source>
</evidence>
<dbReference type="CDD" id="cd12148">
    <property type="entry name" value="fungal_TF_MHR"/>
    <property type="match status" value="1"/>
</dbReference>
<dbReference type="Proteomes" id="UP000007148">
    <property type="component" value="Unassembled WGS sequence"/>
</dbReference>
<organism evidence="5 6">
    <name type="scientific">Serendipita indica (strain DSM 11827)</name>
    <name type="common">Root endophyte fungus</name>
    <name type="synonym">Piriformospora indica</name>
    <dbReference type="NCBI Taxonomy" id="1109443"/>
    <lineage>
        <taxon>Eukaryota</taxon>
        <taxon>Fungi</taxon>
        <taxon>Dikarya</taxon>
        <taxon>Basidiomycota</taxon>
        <taxon>Agaricomycotina</taxon>
        <taxon>Agaricomycetes</taxon>
        <taxon>Sebacinales</taxon>
        <taxon>Serendipitaceae</taxon>
        <taxon>Serendipita</taxon>
    </lineage>
</organism>
<dbReference type="InterPro" id="IPR001138">
    <property type="entry name" value="Zn2Cys6_DnaBD"/>
</dbReference>
<dbReference type="PANTHER" id="PTHR31001:SF56">
    <property type="entry name" value="ZN(2)-C6 FUNGAL-TYPE DOMAIN-CONTAINING PROTEIN"/>
    <property type="match status" value="1"/>
</dbReference>
<dbReference type="CDD" id="cd00067">
    <property type="entry name" value="GAL4"/>
    <property type="match status" value="1"/>
</dbReference>
<reference evidence="5 6" key="1">
    <citation type="journal article" date="2011" name="PLoS Pathog.">
        <title>Endophytic Life Strategies Decoded by Genome and Transcriptome Analyses of the Mutualistic Root Symbiont Piriformospora indica.</title>
        <authorList>
            <person name="Zuccaro A."/>
            <person name="Lahrmann U."/>
            <person name="Guldener U."/>
            <person name="Langen G."/>
            <person name="Pfiffi S."/>
            <person name="Biedenkopf D."/>
            <person name="Wong P."/>
            <person name="Samans B."/>
            <person name="Grimm C."/>
            <person name="Basiewicz M."/>
            <person name="Murat C."/>
            <person name="Martin F."/>
            <person name="Kogel K.H."/>
        </authorList>
    </citation>
    <scope>NUCLEOTIDE SEQUENCE [LARGE SCALE GENOMIC DNA]</scope>
    <source>
        <strain evidence="5 6">DSM 11827</strain>
    </source>
</reference>
<proteinExistence type="predicted"/>
<dbReference type="HOGENOM" id="CLU_391866_0_0_1"/>
<evidence type="ECO:0000259" key="4">
    <source>
        <dbReference type="PROSITE" id="PS50048"/>
    </source>
</evidence>
<keyword evidence="6" id="KW-1185">Reference proteome</keyword>
<dbReference type="SMART" id="SM00066">
    <property type="entry name" value="GAL4"/>
    <property type="match status" value="1"/>
</dbReference>
<dbReference type="InterPro" id="IPR050613">
    <property type="entry name" value="Sec_Metabolite_Reg"/>
</dbReference>
<dbReference type="InParanoid" id="G4TDK3"/>
<keyword evidence="2" id="KW-0539">Nucleus</keyword>
<feature type="coiled-coil region" evidence="3">
    <location>
        <begin position="66"/>
        <end position="93"/>
    </location>
</feature>
<accession>G4TDK3</accession>
<dbReference type="SUPFAM" id="SSF57701">
    <property type="entry name" value="Zn2/Cys6 DNA-binding domain"/>
    <property type="match status" value="1"/>
</dbReference>
<evidence type="ECO:0000313" key="6">
    <source>
        <dbReference type="Proteomes" id="UP000007148"/>
    </source>
</evidence>
<dbReference type="EMBL" id="CAFZ01000054">
    <property type="protein sequence ID" value="CCA69401.1"/>
    <property type="molecule type" value="Genomic_DNA"/>
</dbReference>
<dbReference type="AlphaFoldDB" id="G4TDK3"/>
<gene>
    <name evidence="5" type="ORF">PIIN_03301</name>
</gene>
<dbReference type="Pfam" id="PF00172">
    <property type="entry name" value="Zn_clus"/>
    <property type="match status" value="1"/>
</dbReference>
<name>G4TDK3_SERID</name>
<dbReference type="GO" id="GO:0005634">
    <property type="term" value="C:nucleus"/>
    <property type="evidence" value="ECO:0007669"/>
    <property type="project" value="UniProtKB-SubCell"/>
</dbReference>
<dbReference type="OrthoDB" id="3257983at2759"/>
<evidence type="ECO:0000256" key="1">
    <source>
        <dbReference type="ARBA" id="ARBA00004123"/>
    </source>
</evidence>
<dbReference type="STRING" id="1109443.G4TDK3"/>
<keyword evidence="3" id="KW-0175">Coiled coil</keyword>
<dbReference type="InterPro" id="IPR036864">
    <property type="entry name" value="Zn2-C6_fun-type_DNA-bd_sf"/>
</dbReference>
<evidence type="ECO:0000256" key="3">
    <source>
        <dbReference type="SAM" id="Coils"/>
    </source>
</evidence>
<sequence>MHVSKPRKTSAYGTGEVPCEECRRLKIKCSRTGPPCEQCIRRSVEDICPDGKLVTGRQGRYVLTSTEALHKENKDLRLRIKALEEALQAETAGNDAPHPLLDPQLLTIARPYLKDGPEGANILPKDLKSRTDSESIVKLFGTMHVDDGKDKYLGSTALSETHLNIHDNDDDFEPEIESHAQLAIPFSLVFPPQTYLQMAVNNLPPKVEAWTLVETYYQHATYVSHIIPRHDFVQRIFTPCYGGDISLISPYRLAALFSLLAVGALHDLTRPIYCPASREWMEIVQSLLFGTFGSFEASIESIEAVALACAIFPCRPELELSKTYFQLAWCMKMAQSGLQYGRPMTMNSRFTSQGSVSLGDDNNAKFKRLMVPLMEDIAELLIAPGSASNYAEALKIDRRIREVKASATRPPSEIGFDTTEADLPEFMRLVWCYSNLLTLHRPYFALAVTKSSPENPSGGKLAPSIAACYDAASSLTHLAMRFVGQNPGLLARMGPVWPHLFTSMVVLYSFGIHMPFWMNTAQALNTADMCLVLVYSPSLECVRAKATMPYLLGLQEKARTSFLLFSGNMPRNPSSEFDTLIPGLATGIAVRTVRAEDNPRETPRPLKPLSERGARGITRNLVRNLMFMENNRGQDSLFAPDIPVEPNLNSLQLQPMDPILGTTSTMPLDWNWNWDASLSTSDSTPEKISQLELDSSWSAFLSQL</sequence>
<dbReference type="PROSITE" id="PS00463">
    <property type="entry name" value="ZN2_CY6_FUNGAL_1"/>
    <property type="match status" value="1"/>
</dbReference>
<feature type="domain" description="Zn(2)-C6 fungal-type" evidence="4">
    <location>
        <begin position="18"/>
        <end position="48"/>
    </location>
</feature>
<dbReference type="PROSITE" id="PS50048">
    <property type="entry name" value="ZN2_CY6_FUNGAL_2"/>
    <property type="match status" value="1"/>
</dbReference>
<comment type="caution">
    <text evidence="5">The sequence shown here is derived from an EMBL/GenBank/DDBJ whole genome shotgun (WGS) entry which is preliminary data.</text>
</comment>